<comment type="catalytic activity">
    <reaction evidence="1">
        <text>ATP + protein L-histidine = ADP + protein N-phospho-L-histidine.</text>
        <dbReference type="EC" id="2.7.13.3"/>
    </reaction>
</comment>
<dbReference type="InterPro" id="IPR008271">
    <property type="entry name" value="Ser/Thr_kinase_AS"/>
</dbReference>
<dbReference type="SMART" id="SM00220">
    <property type="entry name" value="S_TKc"/>
    <property type="match status" value="1"/>
</dbReference>
<dbReference type="SMART" id="SM00065">
    <property type="entry name" value="GAF"/>
    <property type="match status" value="1"/>
</dbReference>
<gene>
    <name evidence="8" type="ORF">BJP36_25000</name>
</gene>
<dbReference type="PANTHER" id="PTHR43642:SF1">
    <property type="entry name" value="HYBRID SIGNAL TRANSDUCTION HISTIDINE KINASE G"/>
    <property type="match status" value="1"/>
</dbReference>
<dbReference type="Pfam" id="PF00069">
    <property type="entry name" value="Pkinase"/>
    <property type="match status" value="1"/>
</dbReference>
<dbReference type="Gene3D" id="3.30.565.10">
    <property type="entry name" value="Histidine kinase-like ATPase, C-terminal domain"/>
    <property type="match status" value="1"/>
</dbReference>
<evidence type="ECO:0000256" key="4">
    <source>
        <dbReference type="ARBA" id="ARBA00023012"/>
    </source>
</evidence>
<dbReference type="GO" id="GO:0005524">
    <property type="term" value="F:ATP binding"/>
    <property type="evidence" value="ECO:0007669"/>
    <property type="project" value="InterPro"/>
</dbReference>
<dbReference type="Gene3D" id="3.40.50.300">
    <property type="entry name" value="P-loop containing nucleotide triphosphate hydrolases"/>
    <property type="match status" value="1"/>
</dbReference>
<proteinExistence type="predicted"/>
<keyword evidence="3 8" id="KW-0808">Transferase</keyword>
<dbReference type="PROSITE" id="PS00108">
    <property type="entry name" value="PROTEIN_KINASE_ST"/>
    <property type="match status" value="1"/>
</dbReference>
<dbReference type="SUPFAM" id="SSF55874">
    <property type="entry name" value="ATPase domain of HSP90 chaperone/DNA topoisomerase II/histidine kinase"/>
    <property type="match status" value="1"/>
</dbReference>
<dbReference type="InterPro" id="IPR011009">
    <property type="entry name" value="Kinase-like_dom_sf"/>
</dbReference>
<dbReference type="CDD" id="cd00075">
    <property type="entry name" value="HATPase"/>
    <property type="match status" value="1"/>
</dbReference>
<dbReference type="InterPro" id="IPR003594">
    <property type="entry name" value="HATPase_dom"/>
</dbReference>
<evidence type="ECO:0000256" key="2">
    <source>
        <dbReference type="ARBA" id="ARBA00012438"/>
    </source>
</evidence>
<evidence type="ECO:0000259" key="7">
    <source>
        <dbReference type="PROSITE" id="PS50109"/>
    </source>
</evidence>
<dbReference type="SMART" id="SM00387">
    <property type="entry name" value="HATPase_c"/>
    <property type="match status" value="1"/>
</dbReference>
<dbReference type="EC" id="2.7.13.3" evidence="2"/>
<dbReference type="CDD" id="cd14014">
    <property type="entry name" value="STKc_PknB_like"/>
    <property type="match status" value="1"/>
</dbReference>
<dbReference type="SUPFAM" id="SSF55781">
    <property type="entry name" value="GAF domain-like"/>
    <property type="match status" value="1"/>
</dbReference>
<dbReference type="Gene3D" id="1.10.287.130">
    <property type="match status" value="1"/>
</dbReference>
<dbReference type="InterPro" id="IPR029016">
    <property type="entry name" value="GAF-like_dom_sf"/>
</dbReference>
<organism evidence="8 9">
    <name type="scientific">Moorena producens (strain JHB)</name>
    <dbReference type="NCBI Taxonomy" id="1454205"/>
    <lineage>
        <taxon>Bacteria</taxon>
        <taxon>Bacillati</taxon>
        <taxon>Cyanobacteriota</taxon>
        <taxon>Cyanophyceae</taxon>
        <taxon>Coleofasciculales</taxon>
        <taxon>Coleofasciculaceae</taxon>
        <taxon>Moorena</taxon>
    </lineage>
</organism>
<dbReference type="SUPFAM" id="SSF56112">
    <property type="entry name" value="Protein kinase-like (PK-like)"/>
    <property type="match status" value="1"/>
</dbReference>
<accession>A0A1D9G4W4</accession>
<dbReference type="PROSITE" id="PS50011">
    <property type="entry name" value="PROTEIN_KINASE_DOM"/>
    <property type="match status" value="1"/>
</dbReference>
<dbReference type="InterPro" id="IPR004358">
    <property type="entry name" value="Sig_transdc_His_kin-like_C"/>
</dbReference>
<evidence type="ECO:0000256" key="5">
    <source>
        <dbReference type="SAM" id="Coils"/>
    </source>
</evidence>
<feature type="domain" description="Histidine kinase" evidence="7">
    <location>
        <begin position="1608"/>
        <end position="1838"/>
    </location>
</feature>
<evidence type="ECO:0000259" key="6">
    <source>
        <dbReference type="PROSITE" id="PS50011"/>
    </source>
</evidence>
<dbReference type="SUPFAM" id="SSF52540">
    <property type="entry name" value="P-loop containing nucleoside triphosphate hydrolases"/>
    <property type="match status" value="1"/>
</dbReference>
<dbReference type="Gene3D" id="3.30.450.40">
    <property type="match status" value="1"/>
</dbReference>
<keyword evidence="4" id="KW-0902">Two-component regulatory system</keyword>
<dbReference type="InterPro" id="IPR027417">
    <property type="entry name" value="P-loop_NTPase"/>
</dbReference>
<dbReference type="Pfam" id="PF13191">
    <property type="entry name" value="AAA_16"/>
    <property type="match status" value="1"/>
</dbReference>
<dbReference type="Proteomes" id="UP000176944">
    <property type="component" value="Chromosome"/>
</dbReference>
<dbReference type="PRINTS" id="PR00344">
    <property type="entry name" value="BCTRLSENSOR"/>
</dbReference>
<sequence>MNSTLITLTGYQITETLYRSSRTLVYRGLRESDQIPVVIKLLNTDYPSFGELVRFRNQFTIAKNLDIPGIVKPYCLEHYRHSYALVMEDFGGISLGDYSNGQPMSLGTFFPIALQIVTTLQGLYRQGVIHKDIKPANMLINPDTKQVKLIDFSLASVLPRETQVLQSPNVLEGTLAYLSPEQTGRMNRSIDYRSDFYSLGVTFFELLTGQLPFPSTDPMELVHCHIAKRAPAVDSLNGDIPAVLSMMIGKLMGKNAEDRYQNALGLKHDLEICFKQWQETGRIESFNLGSRDICVRVAASKEHRFVIPEKLYGRASEVETLLAAFERVSNSPTAIEMILVAGFSGIGKTSVVNEVHKPIVRQRGYFIKGKFDQFQRNIPFSAFVQAFRDLMGQLLSETDAQLQQWKTIILTALTENGQVIIEVIPELERIIGKQPPVPELSGSAAQNRFNRLFQKFIQVFTTPEHPLVIFLDDLQWADLASLKLMQLLMSETETGYLLLIGAYRDNEVFPAHPLMVTLDQITKTKATVNTITLAPLKPSDLNCLIADTLHCAVELAAPLTELVYQKTQGNPFFATQFLKSLPEDGLISFNFESGYWQCDIAQIKALAVTDDVVKFMALQLKKLPVVTQEILQLAACIGNQFDLATLAIVHGKSEAETAANLWKALQEGFILPITEIYKFFQDYNSDNLSVSELKSFGDLDVKTRGIETLGQPVSELLEQEFSYRFLHDRVQQAAYFMIPEDQKQSTHWKIGQLLLENTSLAEREEKIFDIVSQLNYGVELIYEQVERDELAQLNLMAGRKAKASTAYAAAVEYLRLGMTLLAADSWHSNYDLTLSLYQEAAQSEYLSTNFDRAIALSDSILAQATKVLDCVKADELKVQIYIGQDYQSKGIEIGLEALEKLKIPLVSSASGYKNKLVKLPSLRDLATMPTMTNPEQLAALRILLTLAPPIHRVKPNLYPYVALTMIGLCLNNGHSSLAAGVYVIYGVFLREFIEDLESAYHSGQIALRLLEQYQAKTLTSKVHLIFSVFICPGKEHGRATLNLLREGIQRVREEGNIEYVGYFINAYFTHLYLLGESLVVINQEASKYMELLVITQQRYCLLYTNIWKHVTLSFQGLLADNYQLVSDDFNEHEMFNHFHENNNYQSLFTLHLAKLIIRYTFHDYQQAVIHGSKAIQYEDGAFGLLVVVTHNFYYSLALLAQYPNCDQLCCAKGDREAWPTANRTQQEHDLNQVKVNQTTMGNWANHAPSNFQHKYNLVAAEIARVVGDTLDAMELYDLAIAGAKDNEYLHEEALANELAARFYLERGKPKIAQVYLTDAYYAYARWGAKAKVEDLEQRYPELLAVIQQQQTISLDPSHSITTDHSQSLSTLSLIQTISSNSLSVSDALDLATVIKASQAIAREIQLEQLFSTLMKVIIEHAGAEKCALILPKAGKWVIDAYYITHPISQGNSESDRQFSLTVLQSIPVVKSRDIPVSVINYVAHSSETLVLDNATVETMLAADLYIIEQQPKSILCTPILNHGQLIGIVYLENNQCTGAFTKDRLEILELLCSQAAISLENANLYNTLEEKVAERTQELSETLEDLKATQKQLVESETKAVLSSFVAGVTDEISTPVGNGITAASTLADETLGFLRSFQEGKLKRSALQNYLEVAQESSELILSNLQRAGELVQNLRQVAVDQDDLEKRRLSVKHYLEEVLLTLEPKLKQTPHGLTLEGDDTVTINTYPGAIWKIITHLVINSITHAYQPSEQGQLTLTVERIQDQVMLKYDDDGCGIPQEHVGKIFEPFFTTARPQGRTGLGLHIVYNLVTQKLLGQIEVKSEVGKGTEFMITLPIG</sequence>
<dbReference type="Pfam" id="PF02518">
    <property type="entry name" value="HATPase_c"/>
    <property type="match status" value="1"/>
</dbReference>
<protein>
    <recommendedName>
        <fullName evidence="2">histidine kinase</fullName>
        <ecNumber evidence="2">2.7.13.3</ecNumber>
    </recommendedName>
</protein>
<dbReference type="PANTHER" id="PTHR43642">
    <property type="entry name" value="HYBRID SIGNAL TRANSDUCTION HISTIDINE KINASE G"/>
    <property type="match status" value="1"/>
</dbReference>
<dbReference type="InterPro" id="IPR053159">
    <property type="entry name" value="Hybrid_Histidine_Kinase"/>
</dbReference>
<dbReference type="Gene3D" id="1.10.510.10">
    <property type="entry name" value="Transferase(Phosphotransferase) domain 1"/>
    <property type="match status" value="1"/>
</dbReference>
<feature type="coiled-coil region" evidence="5">
    <location>
        <begin position="1565"/>
        <end position="1599"/>
    </location>
</feature>
<dbReference type="Pfam" id="PF01590">
    <property type="entry name" value="GAF"/>
    <property type="match status" value="1"/>
</dbReference>
<dbReference type="PROSITE" id="PS50109">
    <property type="entry name" value="HIS_KIN"/>
    <property type="match status" value="1"/>
</dbReference>
<dbReference type="InterPro" id="IPR041664">
    <property type="entry name" value="AAA_16"/>
</dbReference>
<dbReference type="InterPro" id="IPR000719">
    <property type="entry name" value="Prot_kinase_dom"/>
</dbReference>
<evidence type="ECO:0000313" key="8">
    <source>
        <dbReference type="EMBL" id="AOY82689.1"/>
    </source>
</evidence>
<keyword evidence="3 8" id="KW-0418">Kinase</keyword>
<feature type="domain" description="Protein kinase" evidence="6">
    <location>
        <begin position="11"/>
        <end position="271"/>
    </location>
</feature>
<dbReference type="InterPro" id="IPR003018">
    <property type="entry name" value="GAF"/>
</dbReference>
<evidence type="ECO:0000256" key="3">
    <source>
        <dbReference type="ARBA" id="ARBA00022777"/>
    </source>
</evidence>
<dbReference type="GO" id="GO:0000160">
    <property type="term" value="P:phosphorelay signal transduction system"/>
    <property type="evidence" value="ECO:0007669"/>
    <property type="project" value="UniProtKB-KW"/>
</dbReference>
<name>A0A1D9G4W4_MOOP1</name>
<evidence type="ECO:0000256" key="1">
    <source>
        <dbReference type="ARBA" id="ARBA00000085"/>
    </source>
</evidence>
<reference evidence="9" key="1">
    <citation type="submission" date="2016-10" db="EMBL/GenBank/DDBJ databases">
        <title>Comparative genomics uncovers the prolific and rare metabolic potential of the cyanobacterial genus Moorea.</title>
        <authorList>
            <person name="Leao T."/>
            <person name="Castelao G."/>
            <person name="Korobeynikov A."/>
            <person name="Monroe E.A."/>
            <person name="Podell S."/>
            <person name="Glukhov E."/>
            <person name="Allen E."/>
            <person name="Gerwick W.H."/>
            <person name="Gerwick L."/>
        </authorList>
    </citation>
    <scope>NUCLEOTIDE SEQUENCE [LARGE SCALE GENOMIC DNA]</scope>
    <source>
        <strain evidence="9">JHB</strain>
    </source>
</reference>
<dbReference type="GO" id="GO:0004673">
    <property type="term" value="F:protein histidine kinase activity"/>
    <property type="evidence" value="ECO:0007669"/>
    <property type="project" value="UniProtKB-EC"/>
</dbReference>
<dbReference type="EMBL" id="CP017708">
    <property type="protein sequence ID" value="AOY82689.1"/>
    <property type="molecule type" value="Genomic_DNA"/>
</dbReference>
<keyword evidence="5" id="KW-0175">Coiled coil</keyword>
<evidence type="ECO:0000313" key="9">
    <source>
        <dbReference type="Proteomes" id="UP000176944"/>
    </source>
</evidence>
<dbReference type="InterPro" id="IPR005467">
    <property type="entry name" value="His_kinase_dom"/>
</dbReference>
<dbReference type="InterPro" id="IPR036890">
    <property type="entry name" value="HATPase_C_sf"/>
</dbReference>